<sequence length="125" mass="13461">MASSLRLLLPLLLLLICSIHGGRGQPCSTSDIRVEQRTTGASVEGQPEYQVTVSNTCDCPQSKVMLLCYGLNSVTDVDPRAIKPVDAKLCAVAGGRPLSKGTPVKFKYAWKTPQDFPVVSSEIHC</sequence>
<keyword evidence="4" id="KW-1185">Reference proteome</keyword>
<dbReference type="InterPro" id="IPR040361">
    <property type="entry name" value="TPD1"/>
</dbReference>
<accession>A0AAV8QKT3</accession>
<dbReference type="PANTHER" id="PTHR33184:SF72">
    <property type="entry name" value="BETA-1,3-N-ACETYLGLUCOSAMINYLTRANSFERASE FAMILY PROTEIN"/>
    <property type="match status" value="1"/>
</dbReference>
<feature type="signal peptide" evidence="2">
    <location>
        <begin position="1"/>
        <end position="24"/>
    </location>
</feature>
<dbReference type="EMBL" id="JAQQAF010000006">
    <property type="protein sequence ID" value="KAJ8475675.1"/>
    <property type="molecule type" value="Genomic_DNA"/>
</dbReference>
<dbReference type="GO" id="GO:0001709">
    <property type="term" value="P:cell fate determination"/>
    <property type="evidence" value="ECO:0007669"/>
    <property type="project" value="TreeGrafter"/>
</dbReference>
<evidence type="ECO:0000313" key="3">
    <source>
        <dbReference type="EMBL" id="KAJ8475675.1"/>
    </source>
</evidence>
<evidence type="ECO:0000256" key="2">
    <source>
        <dbReference type="SAM" id="SignalP"/>
    </source>
</evidence>
<organism evidence="3 4">
    <name type="scientific">Ensete ventricosum</name>
    <name type="common">Abyssinian banana</name>
    <name type="synonym">Musa ensete</name>
    <dbReference type="NCBI Taxonomy" id="4639"/>
    <lineage>
        <taxon>Eukaryota</taxon>
        <taxon>Viridiplantae</taxon>
        <taxon>Streptophyta</taxon>
        <taxon>Embryophyta</taxon>
        <taxon>Tracheophyta</taxon>
        <taxon>Spermatophyta</taxon>
        <taxon>Magnoliopsida</taxon>
        <taxon>Liliopsida</taxon>
        <taxon>Zingiberales</taxon>
        <taxon>Musaceae</taxon>
        <taxon>Ensete</taxon>
    </lineage>
</organism>
<comment type="caution">
    <text evidence="3">The sequence shown here is derived from an EMBL/GenBank/DDBJ whole genome shotgun (WGS) entry which is preliminary data.</text>
</comment>
<keyword evidence="1 2" id="KW-0732">Signal</keyword>
<evidence type="ECO:0000256" key="1">
    <source>
        <dbReference type="ARBA" id="ARBA00022729"/>
    </source>
</evidence>
<dbReference type="PANTHER" id="PTHR33184">
    <property type="entry name" value="PROTEIN TAPETUM DETERMINANT 1-LIKE-RELATED"/>
    <property type="match status" value="1"/>
</dbReference>
<evidence type="ECO:0000313" key="4">
    <source>
        <dbReference type="Proteomes" id="UP001222027"/>
    </source>
</evidence>
<protein>
    <submittedName>
        <fullName evidence="3">Uncharacterized protein</fullName>
    </submittedName>
</protein>
<gene>
    <name evidence="3" type="ORF">OPV22_019402</name>
</gene>
<dbReference type="Proteomes" id="UP001222027">
    <property type="component" value="Unassembled WGS sequence"/>
</dbReference>
<reference evidence="3 4" key="1">
    <citation type="submission" date="2022-12" db="EMBL/GenBank/DDBJ databases">
        <title>Chromosome-scale assembly of the Ensete ventricosum genome.</title>
        <authorList>
            <person name="Dussert Y."/>
            <person name="Stocks J."/>
            <person name="Wendawek A."/>
            <person name="Woldeyes F."/>
            <person name="Nichols R.A."/>
            <person name="Borrell J.S."/>
        </authorList>
    </citation>
    <scope>NUCLEOTIDE SEQUENCE [LARGE SCALE GENOMIC DNA]</scope>
    <source>
        <strain evidence="4">cv. Maze</strain>
        <tissue evidence="3">Seeds</tissue>
    </source>
</reference>
<dbReference type="Pfam" id="PF24068">
    <property type="entry name" value="TPD1_C"/>
    <property type="match status" value="1"/>
</dbReference>
<proteinExistence type="predicted"/>
<dbReference type="AlphaFoldDB" id="A0AAV8QKT3"/>
<name>A0AAV8QKT3_ENSVE</name>
<feature type="chain" id="PRO_5043731596" evidence="2">
    <location>
        <begin position="25"/>
        <end position="125"/>
    </location>
</feature>